<comment type="caution">
    <text evidence="1">The sequence shown here is derived from an EMBL/GenBank/DDBJ whole genome shotgun (WGS) entry which is preliminary data.</text>
</comment>
<dbReference type="EMBL" id="JAWDJW010007421">
    <property type="protein sequence ID" value="KAK3062189.1"/>
    <property type="molecule type" value="Genomic_DNA"/>
</dbReference>
<gene>
    <name evidence="1" type="ORF">LTS18_004632</name>
</gene>
<proteinExistence type="predicted"/>
<dbReference type="Proteomes" id="UP001186974">
    <property type="component" value="Unassembled WGS sequence"/>
</dbReference>
<accession>A0ACC3D5V7</accession>
<protein>
    <submittedName>
        <fullName evidence="1">Uncharacterized protein</fullName>
    </submittedName>
</protein>
<evidence type="ECO:0000313" key="1">
    <source>
        <dbReference type="EMBL" id="KAK3062189.1"/>
    </source>
</evidence>
<name>A0ACC3D5V7_9PEZI</name>
<sequence>MASSDLQFVNERAVQVRSACEFMATEPVNERMVQVRSACEIMDLEPVNERSDLKLIKTKKGGCDIM</sequence>
<reference evidence="1" key="1">
    <citation type="submission" date="2024-09" db="EMBL/GenBank/DDBJ databases">
        <title>Black Yeasts Isolated from many extreme environments.</title>
        <authorList>
            <person name="Coleine C."/>
            <person name="Stajich J.E."/>
            <person name="Selbmann L."/>
        </authorList>
    </citation>
    <scope>NUCLEOTIDE SEQUENCE</scope>
    <source>
        <strain evidence="1">CCFEE 5737</strain>
    </source>
</reference>
<organism evidence="1 2">
    <name type="scientific">Coniosporium uncinatum</name>
    <dbReference type="NCBI Taxonomy" id="93489"/>
    <lineage>
        <taxon>Eukaryota</taxon>
        <taxon>Fungi</taxon>
        <taxon>Dikarya</taxon>
        <taxon>Ascomycota</taxon>
        <taxon>Pezizomycotina</taxon>
        <taxon>Dothideomycetes</taxon>
        <taxon>Dothideomycetes incertae sedis</taxon>
        <taxon>Coniosporium</taxon>
    </lineage>
</organism>
<keyword evidence="2" id="KW-1185">Reference proteome</keyword>
<evidence type="ECO:0000313" key="2">
    <source>
        <dbReference type="Proteomes" id="UP001186974"/>
    </source>
</evidence>